<keyword evidence="6" id="KW-0479">Metal-binding</keyword>
<evidence type="ECO:0000256" key="8">
    <source>
        <dbReference type="ARBA" id="ARBA00022977"/>
    </source>
</evidence>
<evidence type="ECO:0000256" key="13">
    <source>
        <dbReference type="SAM" id="SignalP"/>
    </source>
</evidence>
<evidence type="ECO:0000256" key="2">
    <source>
        <dbReference type="ARBA" id="ARBA00004948"/>
    </source>
</evidence>
<feature type="region of interest" description="Disordered" evidence="12">
    <location>
        <begin position="30"/>
        <end position="73"/>
    </location>
</feature>
<evidence type="ECO:0000256" key="5">
    <source>
        <dbReference type="ARBA" id="ARBA00022679"/>
    </source>
</evidence>
<evidence type="ECO:0000256" key="10">
    <source>
        <dbReference type="ARBA" id="ARBA00033171"/>
    </source>
</evidence>
<keyword evidence="13" id="KW-0732">Signal</keyword>
<reference evidence="15 16" key="1">
    <citation type="submission" date="2020-08" db="EMBL/GenBank/DDBJ databases">
        <title>Genomic Encyclopedia of Type Strains, Phase IV (KMG-IV): sequencing the most valuable type-strain genomes for metagenomic binning, comparative biology and taxonomic classification.</title>
        <authorList>
            <person name="Goeker M."/>
        </authorList>
    </citation>
    <scope>NUCLEOTIDE SEQUENCE [LARGE SCALE GENOMIC DNA]</scope>
    <source>
        <strain evidence="15 16">DSM 106146</strain>
    </source>
</reference>
<evidence type="ECO:0000256" key="4">
    <source>
        <dbReference type="ARBA" id="ARBA00011738"/>
    </source>
</evidence>
<name>A0A7W8HD35_9FIRM</name>
<dbReference type="GO" id="GO:0046872">
    <property type="term" value="F:metal ion binding"/>
    <property type="evidence" value="ECO:0007669"/>
    <property type="project" value="UniProtKB-KW"/>
</dbReference>
<comment type="function">
    <text evidence="1">Responsible for the formation of the pyrimidine heterocycle in the thiamine biosynthesis pathway. Catalyzes the formation of hydroxymethylpyrimidine phosphate (HMP-P) from histidine and pyridoxal phosphate (PLP). The protein uses PLP and the active site histidine to form HMP-P, generating an inactive enzyme. The enzyme can only undergo a single turnover, which suggests it is a suicide enzyme.</text>
</comment>
<evidence type="ECO:0000256" key="12">
    <source>
        <dbReference type="SAM" id="MobiDB-lite"/>
    </source>
</evidence>
<keyword evidence="5" id="KW-0808">Transferase</keyword>
<evidence type="ECO:0000256" key="3">
    <source>
        <dbReference type="ARBA" id="ARBA00009406"/>
    </source>
</evidence>
<dbReference type="SUPFAM" id="SSF53850">
    <property type="entry name" value="Periplasmic binding protein-like II"/>
    <property type="match status" value="2"/>
</dbReference>
<proteinExistence type="inferred from homology"/>
<keyword evidence="8" id="KW-0784">Thiamine biosynthesis</keyword>
<evidence type="ECO:0000256" key="7">
    <source>
        <dbReference type="ARBA" id="ARBA00022898"/>
    </source>
</evidence>
<dbReference type="PROSITE" id="PS51257">
    <property type="entry name" value="PROKAR_LIPOPROTEIN"/>
    <property type="match status" value="1"/>
</dbReference>
<dbReference type="AlphaFoldDB" id="A0A7W8HD35"/>
<comment type="pathway">
    <text evidence="2">Cofactor biosynthesis; thiamine diphosphate biosynthesis.</text>
</comment>
<dbReference type="InterPro" id="IPR027939">
    <property type="entry name" value="NMT1/THI5"/>
</dbReference>
<gene>
    <name evidence="15" type="ORF">HNP82_003256</name>
</gene>
<comment type="similarity">
    <text evidence="3">Belongs to the NMT1/THI5 family.</text>
</comment>
<feature type="domain" description="SsuA/THI5-like" evidence="14">
    <location>
        <begin position="316"/>
        <end position="396"/>
    </location>
</feature>
<dbReference type="GO" id="GO:0016740">
    <property type="term" value="F:transferase activity"/>
    <property type="evidence" value="ECO:0007669"/>
    <property type="project" value="UniProtKB-KW"/>
</dbReference>
<feature type="domain" description="SsuA/THI5-like" evidence="14">
    <location>
        <begin position="149"/>
        <end position="205"/>
    </location>
</feature>
<evidence type="ECO:0000256" key="6">
    <source>
        <dbReference type="ARBA" id="ARBA00022723"/>
    </source>
</evidence>
<evidence type="ECO:0000313" key="16">
    <source>
        <dbReference type="Proteomes" id="UP000543642"/>
    </source>
</evidence>
<evidence type="ECO:0000259" key="14">
    <source>
        <dbReference type="Pfam" id="PF09084"/>
    </source>
</evidence>
<dbReference type="Gene3D" id="3.40.190.10">
    <property type="entry name" value="Periplasmic binding protein-like II"/>
    <property type="match status" value="2"/>
</dbReference>
<dbReference type="InterPro" id="IPR015168">
    <property type="entry name" value="SsuA/THI5"/>
</dbReference>
<keyword evidence="7" id="KW-0663">Pyridoxal phosphate</keyword>
<dbReference type="GO" id="GO:0009228">
    <property type="term" value="P:thiamine biosynthetic process"/>
    <property type="evidence" value="ECO:0007669"/>
    <property type="project" value="UniProtKB-KW"/>
</dbReference>
<dbReference type="Proteomes" id="UP000543642">
    <property type="component" value="Unassembled WGS sequence"/>
</dbReference>
<dbReference type="PANTHER" id="PTHR31528:SF1">
    <property type="entry name" value="4-AMINO-5-HYDROXYMETHYL-2-METHYLPYRIMIDINE PHOSPHATE SYNTHASE THI11-RELATED"/>
    <property type="match status" value="1"/>
</dbReference>
<evidence type="ECO:0000256" key="9">
    <source>
        <dbReference type="ARBA" id="ARBA00023004"/>
    </source>
</evidence>
<dbReference type="PANTHER" id="PTHR31528">
    <property type="entry name" value="4-AMINO-5-HYDROXYMETHYL-2-METHYLPYRIMIDINE PHOSPHATE SYNTHASE THI11-RELATED"/>
    <property type="match status" value="1"/>
</dbReference>
<dbReference type="RefSeq" id="WP_243164823.1">
    <property type="nucleotide sequence ID" value="NZ_JACHFW010000019.1"/>
</dbReference>
<evidence type="ECO:0000256" key="11">
    <source>
        <dbReference type="ARBA" id="ARBA00048179"/>
    </source>
</evidence>
<dbReference type="EMBL" id="JACHFW010000019">
    <property type="protein sequence ID" value="MBB5266100.1"/>
    <property type="molecule type" value="Genomic_DNA"/>
</dbReference>
<feature type="compositionally biased region" description="Low complexity" evidence="12">
    <location>
        <begin position="30"/>
        <end position="69"/>
    </location>
</feature>
<organism evidence="15 16">
    <name type="scientific">Catenibacillus scindens</name>
    <dbReference type="NCBI Taxonomy" id="673271"/>
    <lineage>
        <taxon>Bacteria</taxon>
        <taxon>Bacillati</taxon>
        <taxon>Bacillota</taxon>
        <taxon>Clostridia</taxon>
        <taxon>Lachnospirales</taxon>
        <taxon>Lachnospiraceae</taxon>
        <taxon>Catenibacillus</taxon>
    </lineage>
</organism>
<accession>A0A7W8HD35</accession>
<comment type="caution">
    <text evidence="15">The sequence shown here is derived from an EMBL/GenBank/DDBJ whole genome shotgun (WGS) entry which is preliminary data.</text>
</comment>
<feature type="signal peptide" evidence="13">
    <location>
        <begin position="1"/>
        <end position="23"/>
    </location>
</feature>
<feature type="chain" id="PRO_5039650396" description="Thiamine pyrimidine synthase" evidence="13">
    <location>
        <begin position="24"/>
        <end position="400"/>
    </location>
</feature>
<comment type="catalytic activity">
    <reaction evidence="11">
        <text>N(6)-(pyridoxal phosphate)-L-lysyl-[4-amino-5-hydroxymethyl-2-methylpyrimidine phosphate synthase] + L-histidyl-[4-amino-5-hydroxymethyl-2-methylpyrimidine phosphate synthase] + 2 Fe(3+) + 4 H2O = L-lysyl-[4-amino-5-hydroxymethyl-2-methylpyrimidine phosphate synthase] + (2S)-2-amino-5-hydroxy-4-oxopentanoyl-[4-amino-5-hydroxymethyl-2-methylpyrimidine phosphate synthase] + 4-amino-2-methyl-5-(phosphooxymethyl)pyrimidine + 3-oxopropanoate + 2 Fe(2+) + 2 H(+)</text>
        <dbReference type="Rhea" id="RHEA:65756"/>
        <dbReference type="Rhea" id="RHEA-COMP:16892"/>
        <dbReference type="Rhea" id="RHEA-COMP:16893"/>
        <dbReference type="Rhea" id="RHEA-COMP:16894"/>
        <dbReference type="Rhea" id="RHEA-COMP:16895"/>
        <dbReference type="ChEBI" id="CHEBI:15377"/>
        <dbReference type="ChEBI" id="CHEBI:15378"/>
        <dbReference type="ChEBI" id="CHEBI:29033"/>
        <dbReference type="ChEBI" id="CHEBI:29034"/>
        <dbReference type="ChEBI" id="CHEBI:29969"/>
        <dbReference type="ChEBI" id="CHEBI:29979"/>
        <dbReference type="ChEBI" id="CHEBI:33190"/>
        <dbReference type="ChEBI" id="CHEBI:58354"/>
        <dbReference type="ChEBI" id="CHEBI:143915"/>
        <dbReference type="ChEBI" id="CHEBI:157692"/>
    </reaction>
    <physiologicalReaction direction="left-to-right" evidence="11">
        <dbReference type="Rhea" id="RHEA:65757"/>
    </physiologicalReaction>
</comment>
<protein>
    <recommendedName>
        <fullName evidence="10">Thiamine pyrimidine synthase</fullName>
    </recommendedName>
</protein>
<keyword evidence="9" id="KW-0408">Iron</keyword>
<sequence>MKKRTVKMINAVLAATMGLTLMAAGCGSSSGSSSTGSTAADTTAPETSAATEGTTSTASGEESSGAPGDVMSSEEIIRKASGEGKISNWGIGNQYEILALLAKYDLPLEYLSEDFTMDAFDDDTSTLASAMTYNELGLVKNSYDGAYGYGDTVGYIDMNDEGVAMLEDNIFCTKEFAAQNPETVKAFLYASIKGWQYAVEHPDEAAQIVYEAGSSVSQDHQKYMASEVAKLVETDMNGNTVTDIGKIDDAAMKQTLDIAQQYVTLDDSSAQEAFAALTVDDICDSSLYDAAMASTDGKFNVEKNEVSIQLKWLPQAQFMGYYVADAKGYYDEVGLKVNIVSGGGDISETTAVNNGTVDFGVTWPTNMAVANAGGMNLVEVAQIFQRSGMTLVYKYDNFRK</sequence>
<keyword evidence="16" id="KW-1185">Reference proteome</keyword>
<dbReference type="Pfam" id="PF09084">
    <property type="entry name" value="NMT1"/>
    <property type="match status" value="2"/>
</dbReference>
<evidence type="ECO:0000313" key="15">
    <source>
        <dbReference type="EMBL" id="MBB5266100.1"/>
    </source>
</evidence>
<evidence type="ECO:0000256" key="1">
    <source>
        <dbReference type="ARBA" id="ARBA00003469"/>
    </source>
</evidence>
<comment type="subunit">
    <text evidence="4">Homodimer.</text>
</comment>